<dbReference type="Ensembl" id="ENSMALT00000007900.1">
    <property type="protein sequence ID" value="ENSMALP00000007735.1"/>
    <property type="gene ID" value="ENSMALG00000005506.1"/>
</dbReference>
<evidence type="ECO:0000313" key="4">
    <source>
        <dbReference type="Proteomes" id="UP000261600"/>
    </source>
</evidence>
<feature type="compositionally biased region" description="Low complexity" evidence="1">
    <location>
        <begin position="281"/>
        <end position="293"/>
    </location>
</feature>
<sequence>MEFGERKRRRKSQSFKLVTDEAFDPSHMMNSSSKDANGEPKDAAVPDVWLGDEGMEIKRQITGMMRLLSDKTSRVYQRVGTEQDTLTRVPQDRHLTWVHQPVPLSLVSEDHQSNSWNSAGDPGPSPLSTSMPITNGPGCGQYSTRSKVLRILNNTRGVIKVKDANADVLPAAAPEPPCCMCNCKGTLQAILQELRAMRRLMQTQKASLGRQEQVVSPCQPRLGPGPDARHRPRKKRPFYKVVPLTGSGTRRAALVPPEASSLTAVPAESGKREELEKEQDSSTPSHSISSDVSTLPRQNNPVTINNTHSPHLKRLKEPRSLESEVRLAEDYDVFISKAQLDSILVNYTRSGSLLFRKLVCAFFDDATLANSLPNGKRKRGLNDNRKGLDQNIVGAIKVFTEKYCTEHRIEKLPGPRDWVQILQDQIKLARRRLKRDAAEAEALIGPSTSCDYNKLASVEGTLVKMTG</sequence>
<dbReference type="SMART" id="SM01025">
    <property type="entry name" value="BEN"/>
    <property type="match status" value="1"/>
</dbReference>
<feature type="compositionally biased region" description="Basic and acidic residues" evidence="1">
    <location>
        <begin position="269"/>
        <end position="280"/>
    </location>
</feature>
<dbReference type="PROSITE" id="PS51457">
    <property type="entry name" value="BEN"/>
    <property type="match status" value="1"/>
</dbReference>
<feature type="compositionally biased region" description="Polar residues" evidence="1">
    <location>
        <begin position="295"/>
        <end position="309"/>
    </location>
</feature>
<proteinExistence type="predicted"/>
<dbReference type="Pfam" id="PF10523">
    <property type="entry name" value="BEN"/>
    <property type="match status" value="1"/>
</dbReference>
<protein>
    <recommendedName>
        <fullName evidence="2">BEN domain-containing protein</fullName>
    </recommendedName>
</protein>
<feature type="region of interest" description="Disordered" evidence="1">
    <location>
        <begin position="211"/>
        <end position="317"/>
    </location>
</feature>
<feature type="region of interest" description="Disordered" evidence="1">
    <location>
        <begin position="111"/>
        <end position="138"/>
    </location>
</feature>
<name>A0A3Q3IUQ6_MONAL</name>
<evidence type="ECO:0000313" key="3">
    <source>
        <dbReference type="Ensembl" id="ENSMALP00000007735.1"/>
    </source>
</evidence>
<dbReference type="InterPro" id="IPR053072">
    <property type="entry name" value="BEN_domain_protein_7"/>
</dbReference>
<dbReference type="Proteomes" id="UP000261600">
    <property type="component" value="Unplaced"/>
</dbReference>
<feature type="domain" description="BEN" evidence="2">
    <location>
        <begin position="330"/>
        <end position="435"/>
    </location>
</feature>
<reference evidence="3" key="2">
    <citation type="submission" date="2025-09" db="UniProtKB">
        <authorList>
            <consortium name="Ensembl"/>
        </authorList>
    </citation>
    <scope>IDENTIFICATION</scope>
</reference>
<organism evidence="3 4">
    <name type="scientific">Monopterus albus</name>
    <name type="common">Swamp eel</name>
    <dbReference type="NCBI Taxonomy" id="43700"/>
    <lineage>
        <taxon>Eukaryota</taxon>
        <taxon>Metazoa</taxon>
        <taxon>Chordata</taxon>
        <taxon>Craniata</taxon>
        <taxon>Vertebrata</taxon>
        <taxon>Euteleostomi</taxon>
        <taxon>Actinopterygii</taxon>
        <taxon>Neopterygii</taxon>
        <taxon>Teleostei</taxon>
        <taxon>Neoteleostei</taxon>
        <taxon>Acanthomorphata</taxon>
        <taxon>Anabantaria</taxon>
        <taxon>Synbranchiformes</taxon>
        <taxon>Synbranchidae</taxon>
        <taxon>Monopterus</taxon>
    </lineage>
</organism>
<accession>A0A3Q3IUQ6</accession>
<dbReference type="PANTHER" id="PTHR35068">
    <property type="entry name" value="BEN DOMAIN-CONTAINING PROTEIN 7"/>
    <property type="match status" value="1"/>
</dbReference>
<dbReference type="STRING" id="43700.ENSMALP00000007735"/>
<dbReference type="Gene3D" id="1.10.10.2590">
    <property type="entry name" value="BEN domain"/>
    <property type="match status" value="1"/>
</dbReference>
<keyword evidence="4" id="KW-1185">Reference proteome</keyword>
<reference evidence="3" key="1">
    <citation type="submission" date="2025-08" db="UniProtKB">
        <authorList>
            <consortium name="Ensembl"/>
        </authorList>
    </citation>
    <scope>IDENTIFICATION</scope>
</reference>
<dbReference type="InterPro" id="IPR018379">
    <property type="entry name" value="BEN_domain"/>
</dbReference>
<feature type="region of interest" description="Disordered" evidence="1">
    <location>
        <begin position="1"/>
        <end position="46"/>
    </location>
</feature>
<feature type="compositionally biased region" description="Basic residues" evidence="1">
    <location>
        <begin position="1"/>
        <end position="13"/>
    </location>
</feature>
<dbReference type="GO" id="GO:0003677">
    <property type="term" value="F:DNA binding"/>
    <property type="evidence" value="ECO:0007669"/>
    <property type="project" value="InterPro"/>
</dbReference>
<dbReference type="AlphaFoldDB" id="A0A3Q3IUQ6"/>
<evidence type="ECO:0000259" key="2">
    <source>
        <dbReference type="PROSITE" id="PS51457"/>
    </source>
</evidence>
<evidence type="ECO:0000256" key="1">
    <source>
        <dbReference type="SAM" id="MobiDB-lite"/>
    </source>
</evidence>
<dbReference type="PANTHER" id="PTHR35068:SF1">
    <property type="entry name" value="BEN DOMAIN-CONTAINING PROTEIN 7"/>
    <property type="match status" value="1"/>
</dbReference>